<name>A0AB39VL10_9GAMM</name>
<accession>A0AB39VL10</accession>
<reference evidence="1" key="1">
    <citation type="submission" date="2024-07" db="EMBL/GenBank/DDBJ databases">
        <authorList>
            <person name="Biller S.J."/>
        </authorList>
    </citation>
    <scope>NUCLEOTIDE SEQUENCE</scope>
    <source>
        <strain evidence="1">WC2420</strain>
    </source>
</reference>
<evidence type="ECO:0008006" key="2">
    <source>
        <dbReference type="Google" id="ProtNLM"/>
    </source>
</evidence>
<sequence>MVRQDLLQAVVTLTGLTLEASEKITDDLIAFNPKSKNTKLTKMDEFFNSADNRGFNAYAFHKNLQDYYRIDKKQASIIANSFRARAASIRSLLIAKSANASLCQWTFRSTCISVNRTAHQAVNGRQFEISEGIIFDYGKSFPGIEFGCNCDMTMIIPELTKENKPLISRMFDKFFGKK</sequence>
<dbReference type="EMBL" id="CP165628">
    <property type="protein sequence ID" value="XDU70861.1"/>
    <property type="molecule type" value="Genomic_DNA"/>
</dbReference>
<dbReference type="AlphaFoldDB" id="A0AB39VL10"/>
<proteinExistence type="predicted"/>
<gene>
    <name evidence="1" type="ORF">AB3G37_14925</name>
</gene>
<organism evidence="1">
    <name type="scientific">Rouxiella sp. WC2420</name>
    <dbReference type="NCBI Taxonomy" id="3234145"/>
    <lineage>
        <taxon>Bacteria</taxon>
        <taxon>Pseudomonadati</taxon>
        <taxon>Pseudomonadota</taxon>
        <taxon>Gammaproteobacteria</taxon>
        <taxon>Enterobacterales</taxon>
        <taxon>Yersiniaceae</taxon>
        <taxon>Rouxiella</taxon>
    </lineage>
</organism>
<dbReference type="RefSeq" id="WP_369788304.1">
    <property type="nucleotide sequence ID" value="NZ_CP165628.1"/>
</dbReference>
<evidence type="ECO:0000313" key="1">
    <source>
        <dbReference type="EMBL" id="XDU70861.1"/>
    </source>
</evidence>
<protein>
    <recommendedName>
        <fullName evidence="2">Phage head morphogenesis domain-containing protein</fullName>
    </recommendedName>
</protein>